<evidence type="ECO:0000313" key="2">
    <source>
        <dbReference type="EMBL" id="MEZ8719513.1"/>
    </source>
</evidence>
<evidence type="ECO:0000256" key="1">
    <source>
        <dbReference type="SAM" id="MobiDB-lite"/>
    </source>
</evidence>
<dbReference type="EMBL" id="JBFSSG010000001">
    <property type="protein sequence ID" value="MEZ8719513.1"/>
    <property type="molecule type" value="Genomic_DNA"/>
</dbReference>
<comment type="caution">
    <text evidence="2">The sequence shown here is derived from an EMBL/GenBank/DDBJ whole genome shotgun (WGS) entry which is preliminary data.</text>
</comment>
<dbReference type="RefSeq" id="WP_372121853.1">
    <property type="nucleotide sequence ID" value="NZ_JBFSSG010000001.1"/>
</dbReference>
<feature type="region of interest" description="Disordered" evidence="1">
    <location>
        <begin position="321"/>
        <end position="361"/>
    </location>
</feature>
<feature type="compositionally biased region" description="Polar residues" evidence="1">
    <location>
        <begin position="1"/>
        <end position="12"/>
    </location>
</feature>
<feature type="compositionally biased region" description="Basic and acidic residues" evidence="1">
    <location>
        <begin position="335"/>
        <end position="361"/>
    </location>
</feature>
<proteinExistence type="predicted"/>
<dbReference type="Proteomes" id="UP001570071">
    <property type="component" value="Unassembled WGS sequence"/>
</dbReference>
<name>A0ABV4MQU4_9VIBR</name>
<protein>
    <submittedName>
        <fullName evidence="2">Recombinase RecT</fullName>
    </submittedName>
</protein>
<dbReference type="InterPro" id="IPR018330">
    <property type="entry name" value="RecT_fam"/>
</dbReference>
<sequence>MSQHQNIQSQDNGYFPMQPQERAVERPRANAHQSRATNQHAPRQSQQKTTPVQTATGHRPNTQVQNRNTQGQNKRPPLPPADFNMISTVVDSAKDSFERISAATGLDVKFYEEAVYARQLIEANYNNARNKQFSLAYASPESIRKAVTLVANSGLTLNPQLGLAYLVPRWNKNAGLLECHLEPSYKGLRRLGVDSGAIDTAVAELVYENDTFKWVDRYSKPQHDFNPFDINRGKLIGGYCLARRPDGSFITTPVNTALLAKIQALSFGGVWNDWYEQMVSKSIIRQGFKDWPITSTGPIAARLAAMQDYLRKVDETSYSASEYAPTEQPYVPNHTGHDNEHYPNEYGHPAHMEPHYDYPAQ</sequence>
<dbReference type="NCBIfam" id="TIGR00616">
    <property type="entry name" value="rect"/>
    <property type="match status" value="1"/>
</dbReference>
<dbReference type="InterPro" id="IPR004590">
    <property type="entry name" value="ssDNA_annealing_RecT"/>
</dbReference>
<feature type="compositionally biased region" description="Polar residues" evidence="1">
    <location>
        <begin position="31"/>
        <end position="73"/>
    </location>
</feature>
<accession>A0ABV4MQU4</accession>
<keyword evidence="3" id="KW-1185">Reference proteome</keyword>
<organism evidence="2 3">
    <name type="scientific">Vibrio pomeroyi</name>
    <dbReference type="NCBI Taxonomy" id="198832"/>
    <lineage>
        <taxon>Bacteria</taxon>
        <taxon>Pseudomonadati</taxon>
        <taxon>Pseudomonadota</taxon>
        <taxon>Gammaproteobacteria</taxon>
        <taxon>Vibrionales</taxon>
        <taxon>Vibrionaceae</taxon>
        <taxon>Vibrio</taxon>
    </lineage>
</organism>
<evidence type="ECO:0000313" key="3">
    <source>
        <dbReference type="Proteomes" id="UP001570071"/>
    </source>
</evidence>
<reference evidence="2 3" key="1">
    <citation type="journal article" date="2024" name="ISME J.">
        <title>Tailless and filamentous prophages are predominant in marine Vibrio.</title>
        <authorList>
            <person name="Steensen K."/>
            <person name="Seneca J."/>
            <person name="Bartlau N."/>
            <person name="Yu X.A."/>
            <person name="Hussain F.A."/>
            <person name="Polz M.F."/>
        </authorList>
    </citation>
    <scope>NUCLEOTIDE SEQUENCE [LARGE SCALE GENOMIC DNA]</scope>
    <source>
        <strain evidence="2 3">10N.239.312.F12</strain>
    </source>
</reference>
<gene>
    <name evidence="2" type="ORF">AB6D66_00445</name>
</gene>
<feature type="region of interest" description="Disordered" evidence="1">
    <location>
        <begin position="1"/>
        <end position="83"/>
    </location>
</feature>
<dbReference type="Pfam" id="PF03837">
    <property type="entry name" value="RecT"/>
    <property type="match status" value="1"/>
</dbReference>